<dbReference type="AlphaFoldDB" id="A0A452SJJ7"/>
<reference evidence="2" key="2">
    <citation type="submission" date="2025-08" db="UniProtKB">
        <authorList>
            <consortium name="Ensembl"/>
        </authorList>
    </citation>
    <scope>IDENTIFICATION</scope>
</reference>
<protein>
    <submittedName>
        <fullName evidence="2">Uncharacterized protein</fullName>
    </submittedName>
</protein>
<dbReference type="PROSITE" id="PS51216">
    <property type="entry name" value="NEBULIN"/>
    <property type="match status" value="1"/>
</dbReference>
<reference evidence="2" key="3">
    <citation type="submission" date="2025-09" db="UniProtKB">
        <authorList>
            <consortium name="Ensembl"/>
        </authorList>
    </citation>
    <scope>IDENTIFICATION</scope>
</reference>
<reference evidence="3" key="1">
    <citation type="submission" date="2016-06" db="EMBL/GenBank/DDBJ databases">
        <title>De novo assembly and RNA-Seq shows season-dependent expression and editing in black bear kidneys.</title>
        <authorList>
            <person name="Korstanje R."/>
            <person name="Srivastava A."/>
            <person name="Sarsani V.K."/>
            <person name="Sheehan S.M."/>
            <person name="Seger R.L."/>
            <person name="Barter M.E."/>
            <person name="Lindqvist C."/>
            <person name="Brody L.C."/>
            <person name="Mullikin J.C."/>
        </authorList>
    </citation>
    <scope>NUCLEOTIDE SEQUENCE [LARGE SCALE GENOMIC DNA]</scope>
</reference>
<dbReference type="GO" id="GO:0051015">
    <property type="term" value="F:actin filament binding"/>
    <property type="evidence" value="ECO:0007669"/>
    <property type="project" value="TreeGrafter"/>
</dbReference>
<dbReference type="InterPro" id="IPR051759">
    <property type="entry name" value="LIM-SH3_domain_protein"/>
</dbReference>
<dbReference type="Ensembl" id="ENSUAMT00000036493.1">
    <property type="protein sequence ID" value="ENSUAMP00000032755.1"/>
    <property type="gene ID" value="ENSUAMG00000024989.1"/>
</dbReference>
<dbReference type="InterPro" id="IPR000900">
    <property type="entry name" value="Nebulin_repeat"/>
</dbReference>
<keyword evidence="1" id="KW-0677">Repeat</keyword>
<evidence type="ECO:0000256" key="1">
    <source>
        <dbReference type="ARBA" id="ARBA00022737"/>
    </source>
</evidence>
<dbReference type="GeneTree" id="ENSGT00940000154775"/>
<name>A0A452SJJ7_URSAM</name>
<keyword evidence="3" id="KW-1185">Reference proteome</keyword>
<dbReference type="GO" id="GO:0005737">
    <property type="term" value="C:cytoplasm"/>
    <property type="evidence" value="ECO:0007669"/>
    <property type="project" value="UniProtKB-ARBA"/>
</dbReference>
<evidence type="ECO:0000313" key="2">
    <source>
        <dbReference type="Ensembl" id="ENSUAMP00000032755.1"/>
    </source>
</evidence>
<dbReference type="PANTHER" id="PTHR46218">
    <property type="entry name" value="LASP"/>
    <property type="match status" value="1"/>
</dbReference>
<evidence type="ECO:0000313" key="3">
    <source>
        <dbReference type="Proteomes" id="UP000291022"/>
    </source>
</evidence>
<dbReference type="PANTHER" id="PTHR46218:SF3">
    <property type="entry name" value="NEBULETTE"/>
    <property type="match status" value="1"/>
</dbReference>
<proteinExistence type="predicted"/>
<accession>A0A452SJJ7</accession>
<dbReference type="SMART" id="SM00227">
    <property type="entry name" value="NEBU"/>
    <property type="match status" value="2"/>
</dbReference>
<sequence>LCSFKTFLHRHYPKQSFTTVADTPENLRLKQQSELQSQVKYKRDFEESKGRGFSIVTDTPELQRLKRTQEQISNVGDCLFRDAPALTRVSRLGKWDWDLEVFSVLPCASSAQHTPRARCVQLLGPFPLVSPQSPRA</sequence>
<dbReference type="GO" id="GO:0005925">
    <property type="term" value="C:focal adhesion"/>
    <property type="evidence" value="ECO:0007669"/>
    <property type="project" value="TreeGrafter"/>
</dbReference>
<dbReference type="Pfam" id="PF00880">
    <property type="entry name" value="Nebulin"/>
    <property type="match status" value="1"/>
</dbReference>
<organism evidence="2 3">
    <name type="scientific">Ursus americanus</name>
    <name type="common">American black bear</name>
    <name type="synonym">Euarctos americanus</name>
    <dbReference type="NCBI Taxonomy" id="9643"/>
    <lineage>
        <taxon>Eukaryota</taxon>
        <taxon>Metazoa</taxon>
        <taxon>Chordata</taxon>
        <taxon>Craniata</taxon>
        <taxon>Vertebrata</taxon>
        <taxon>Euteleostomi</taxon>
        <taxon>Mammalia</taxon>
        <taxon>Eutheria</taxon>
        <taxon>Laurasiatheria</taxon>
        <taxon>Carnivora</taxon>
        <taxon>Caniformia</taxon>
        <taxon>Ursidae</taxon>
        <taxon>Ursus</taxon>
    </lineage>
</organism>
<dbReference type="Proteomes" id="UP000291022">
    <property type="component" value="Unassembled WGS sequence"/>
</dbReference>